<dbReference type="STRING" id="1300348.I602_2251"/>
<protein>
    <submittedName>
        <fullName evidence="1">Uncharacterized protein</fullName>
    </submittedName>
</protein>
<dbReference type="Proteomes" id="UP000183071">
    <property type="component" value="Unassembled WGS sequence"/>
</dbReference>
<accession>A0A0M9CHE8</accession>
<organism evidence="1 3">
    <name type="scientific">Polaribacter dokdonensis DSW-5</name>
    <dbReference type="NCBI Taxonomy" id="1300348"/>
    <lineage>
        <taxon>Bacteria</taxon>
        <taxon>Pseudomonadati</taxon>
        <taxon>Bacteroidota</taxon>
        <taxon>Flavobacteriia</taxon>
        <taxon>Flavobacteriales</taxon>
        <taxon>Flavobacteriaceae</taxon>
    </lineage>
</organism>
<name>A0A0M9CHE8_9FLAO</name>
<keyword evidence="4" id="KW-1185">Reference proteome</keyword>
<comment type="caution">
    <text evidence="1">The sequence shown here is derived from an EMBL/GenBank/DDBJ whole genome shotgun (WGS) entry which is preliminary data.</text>
</comment>
<proteinExistence type="predicted"/>
<dbReference type="EMBL" id="FNUE01000002">
    <property type="protein sequence ID" value="SEE50433.1"/>
    <property type="molecule type" value="Genomic_DNA"/>
</dbReference>
<dbReference type="AlphaFoldDB" id="A0A0M9CHE8"/>
<reference evidence="2 4" key="2">
    <citation type="submission" date="2016-10" db="EMBL/GenBank/DDBJ databases">
        <authorList>
            <person name="Varghese N."/>
            <person name="Submissions S."/>
        </authorList>
    </citation>
    <scope>NUCLEOTIDE SEQUENCE [LARGE SCALE GENOMIC DNA]</scope>
    <source>
        <strain evidence="2 4">DSW-5</strain>
    </source>
</reference>
<evidence type="ECO:0000313" key="2">
    <source>
        <dbReference type="EMBL" id="SEE50433.1"/>
    </source>
</evidence>
<evidence type="ECO:0000313" key="1">
    <source>
        <dbReference type="EMBL" id="KOY52691.1"/>
    </source>
</evidence>
<evidence type="ECO:0000313" key="4">
    <source>
        <dbReference type="Proteomes" id="UP000183071"/>
    </source>
</evidence>
<dbReference type="RefSeq" id="WP_053974777.1">
    <property type="nucleotide sequence ID" value="NZ_FNUE01000002.1"/>
</dbReference>
<dbReference type="PATRIC" id="fig|1300348.6.peg.2252"/>
<evidence type="ECO:0000313" key="3">
    <source>
        <dbReference type="Proteomes" id="UP000037716"/>
    </source>
</evidence>
<gene>
    <name evidence="1" type="ORF">I602_2251</name>
    <name evidence="2" type="ORF">SAMN05444353_2025</name>
</gene>
<dbReference type="Proteomes" id="UP000037716">
    <property type="component" value="Unassembled WGS sequence"/>
</dbReference>
<dbReference type="OrthoDB" id="9928655at2"/>
<sequence length="82" mass="8981">MKKSLIIIVSLILTALNINSYGDLSERQIEQAKSSAKTSTEITLEESSKMSLGSAFIKVIYVAELMCFAEIGRKSLVKPLTV</sequence>
<dbReference type="EMBL" id="LGBR01000001">
    <property type="protein sequence ID" value="KOY52691.1"/>
    <property type="molecule type" value="Genomic_DNA"/>
</dbReference>
<reference evidence="1 3" key="1">
    <citation type="submission" date="2015-07" db="EMBL/GenBank/DDBJ databases">
        <title>Genome of Polaribacter dokdonenesis DSW-5, isolated from seawater off Dokdo in Korea.</title>
        <authorList>
            <person name="Yoon K."/>
            <person name="Song J.Y."/>
            <person name="Kim J.F."/>
        </authorList>
    </citation>
    <scope>NUCLEOTIDE SEQUENCE [LARGE SCALE GENOMIC DNA]</scope>
    <source>
        <strain evidence="1 3">DSW-5</strain>
    </source>
</reference>